<dbReference type="Gene3D" id="1.10.10.10">
    <property type="entry name" value="Winged helix-like DNA-binding domain superfamily/Winged helix DNA-binding domain"/>
    <property type="match status" value="1"/>
</dbReference>
<dbReference type="EMBL" id="JACIBY010000010">
    <property type="protein sequence ID" value="MBB3840219.1"/>
    <property type="molecule type" value="Genomic_DNA"/>
</dbReference>
<evidence type="ECO:0000259" key="2">
    <source>
        <dbReference type="PROSITE" id="PS51688"/>
    </source>
</evidence>
<evidence type="ECO:0000256" key="1">
    <source>
        <dbReference type="SAM" id="SignalP"/>
    </source>
</evidence>
<organism evidence="3 4">
    <name type="scientific">Runella defluvii</name>
    <dbReference type="NCBI Taxonomy" id="370973"/>
    <lineage>
        <taxon>Bacteria</taxon>
        <taxon>Pseudomonadati</taxon>
        <taxon>Bacteroidota</taxon>
        <taxon>Cytophagia</taxon>
        <taxon>Cytophagales</taxon>
        <taxon>Spirosomataceae</taxon>
        <taxon>Runella</taxon>
    </lineage>
</organism>
<protein>
    <recommendedName>
        <fullName evidence="2">Peptidase S74 domain-containing protein</fullName>
    </recommendedName>
</protein>
<proteinExistence type="predicted"/>
<keyword evidence="4" id="KW-1185">Reference proteome</keyword>
<feature type="signal peptide" evidence="1">
    <location>
        <begin position="1"/>
        <end position="18"/>
    </location>
</feature>
<dbReference type="InterPro" id="IPR030392">
    <property type="entry name" value="S74_ICA"/>
</dbReference>
<name>A0A7W5ZNJ0_9BACT</name>
<dbReference type="Proteomes" id="UP000541352">
    <property type="component" value="Unassembled WGS sequence"/>
</dbReference>
<dbReference type="InterPro" id="IPR036388">
    <property type="entry name" value="WH-like_DNA-bd_sf"/>
</dbReference>
<keyword evidence="1" id="KW-0732">Signal</keyword>
<dbReference type="Pfam" id="PF13884">
    <property type="entry name" value="Peptidase_S74"/>
    <property type="match status" value="1"/>
</dbReference>
<accession>A0A7W5ZNJ0</accession>
<dbReference type="AlphaFoldDB" id="A0A7W5ZNJ0"/>
<dbReference type="RefSeq" id="WP_183977061.1">
    <property type="nucleotide sequence ID" value="NZ_JACIBY010000010.1"/>
</dbReference>
<dbReference type="PROSITE" id="PS51688">
    <property type="entry name" value="ICA"/>
    <property type="match status" value="1"/>
</dbReference>
<reference evidence="3 4" key="1">
    <citation type="submission" date="2020-08" db="EMBL/GenBank/DDBJ databases">
        <title>Genomic Encyclopedia of Type Strains, Phase IV (KMG-IV): sequencing the most valuable type-strain genomes for metagenomic binning, comparative biology and taxonomic classification.</title>
        <authorList>
            <person name="Goeker M."/>
        </authorList>
    </citation>
    <scope>NUCLEOTIDE SEQUENCE [LARGE SCALE GENOMIC DNA]</scope>
    <source>
        <strain evidence="3 4">DSM 17976</strain>
    </source>
</reference>
<evidence type="ECO:0000313" key="3">
    <source>
        <dbReference type="EMBL" id="MBB3840219.1"/>
    </source>
</evidence>
<feature type="domain" description="Peptidase S74" evidence="2">
    <location>
        <begin position="252"/>
        <end position="342"/>
    </location>
</feature>
<evidence type="ECO:0000313" key="4">
    <source>
        <dbReference type="Proteomes" id="UP000541352"/>
    </source>
</evidence>
<sequence length="357" mass="37779">MKKLLLLFCTIGYGVLHAQNPVVEIRTSGSTAITSKASLHALYTTSPYIPIFSQASGTGIYSQEGLHGEITPDASNPKSQFIGVVGLGKNAPSLGGNGAYNIGVFGSGKHGLWGKSSESFGYGVYGDGHTGVLGISNTGGIGVQGISYGGGFAGSFLGNVTITERLGIGISGNAPDFTLDVGGRARLRSGGTNENSAGVWFNNNANNQLRAFIGMRDDNEFGIYSQSMAQWLLRLNVNIGSICSYSTITNCSDIRLKTDITPIQGSLTRIQALNGVNYHWKKHPETSLQTGFIAQEVQKIFPELVETDQEGFLSVNYTGLIPHLLEAIKELQGKNGQLEARLSAIEAALNLPTGTGK</sequence>
<comment type="caution">
    <text evidence="3">The sequence shown here is derived from an EMBL/GenBank/DDBJ whole genome shotgun (WGS) entry which is preliminary data.</text>
</comment>
<feature type="chain" id="PRO_5031149417" description="Peptidase S74 domain-containing protein" evidence="1">
    <location>
        <begin position="19"/>
        <end position="357"/>
    </location>
</feature>
<gene>
    <name evidence="3" type="ORF">FHS57_004239</name>
</gene>